<dbReference type="STRING" id="93759.A0A1R3JZB3"/>
<dbReference type="SMART" id="SM00256">
    <property type="entry name" value="FBOX"/>
    <property type="match status" value="1"/>
</dbReference>
<dbReference type="SUPFAM" id="SSF81383">
    <property type="entry name" value="F-box domain"/>
    <property type="match status" value="2"/>
</dbReference>
<evidence type="ECO:0000313" key="3">
    <source>
        <dbReference type="Proteomes" id="UP000187203"/>
    </source>
</evidence>
<dbReference type="OrthoDB" id="591557at2759"/>
<dbReference type="InterPro" id="IPR001810">
    <property type="entry name" value="F-box_dom"/>
</dbReference>
<comment type="caution">
    <text evidence="2">The sequence shown here is derived from an EMBL/GenBank/DDBJ whole genome shotgun (WGS) entry which is preliminary data.</text>
</comment>
<dbReference type="PANTHER" id="PTHR31672:SF13">
    <property type="entry name" value="F-BOX PROTEIN CPR30-LIKE"/>
    <property type="match status" value="1"/>
</dbReference>
<dbReference type="EMBL" id="AWUE01014975">
    <property type="protein sequence ID" value="OMP00161.1"/>
    <property type="molecule type" value="Genomic_DNA"/>
</dbReference>
<keyword evidence="3" id="KW-1185">Reference proteome</keyword>
<dbReference type="PANTHER" id="PTHR31672">
    <property type="entry name" value="BNACNNG10540D PROTEIN"/>
    <property type="match status" value="1"/>
</dbReference>
<evidence type="ECO:0000313" key="2">
    <source>
        <dbReference type="EMBL" id="OMP00161.1"/>
    </source>
</evidence>
<dbReference type="AlphaFoldDB" id="A0A1R3JZB3"/>
<feature type="domain" description="F-box" evidence="1">
    <location>
        <begin position="1"/>
        <end position="43"/>
    </location>
</feature>
<name>A0A1R3JZB3_9ROSI</name>
<dbReference type="InterPro" id="IPR036047">
    <property type="entry name" value="F-box-like_dom_sf"/>
</dbReference>
<dbReference type="Pfam" id="PF00646">
    <property type="entry name" value="F-box"/>
    <property type="match status" value="1"/>
</dbReference>
<organism evidence="2 3">
    <name type="scientific">Corchorus olitorius</name>
    <dbReference type="NCBI Taxonomy" id="93759"/>
    <lineage>
        <taxon>Eukaryota</taxon>
        <taxon>Viridiplantae</taxon>
        <taxon>Streptophyta</taxon>
        <taxon>Embryophyta</taxon>
        <taxon>Tracheophyta</taxon>
        <taxon>Spermatophyta</taxon>
        <taxon>Magnoliopsida</taxon>
        <taxon>eudicotyledons</taxon>
        <taxon>Gunneridae</taxon>
        <taxon>Pentapetalae</taxon>
        <taxon>rosids</taxon>
        <taxon>malvids</taxon>
        <taxon>Malvales</taxon>
        <taxon>Malvaceae</taxon>
        <taxon>Grewioideae</taxon>
        <taxon>Apeibeae</taxon>
        <taxon>Corchorus</taxon>
    </lineage>
</organism>
<dbReference type="Pfam" id="PF08268">
    <property type="entry name" value="FBA_3"/>
    <property type="match status" value="1"/>
</dbReference>
<dbReference type="SUPFAM" id="SSF50965">
    <property type="entry name" value="Galactose oxidase, central domain"/>
    <property type="match status" value="2"/>
</dbReference>
<dbReference type="InterPro" id="IPR013187">
    <property type="entry name" value="F-box-assoc_dom_typ3"/>
</dbReference>
<dbReference type="InterPro" id="IPR006527">
    <property type="entry name" value="F-box-assoc_dom_typ1"/>
</dbReference>
<proteinExistence type="predicted"/>
<accession>A0A1R3JZB3</accession>
<gene>
    <name evidence="2" type="ORF">COLO4_12870</name>
</gene>
<dbReference type="InterPro" id="IPR017451">
    <property type="entry name" value="F-box-assoc_interact_dom"/>
</dbReference>
<sequence length="594" mass="68370">MSTFPTDLITDILCQLPVKTLLRFKCVSKPWGSLIDDQDFAKLHLHQSLKTNTNIKLLLDNRTEIDEKAYSVDFDSFRNLVPLPRPFRGESDKYYSRIFGSCDGLLAVYHHESDIALWNPSTRKCNYLPTLSDNLTKDLDLIPRYGYHRNVILGFGYDVTNNDYKVVQMLRHKTRNCFEVMVYSLKANSWRKIKDCPYDVAYNYNDGAYLNGSLHWVGGESGDFIFGLRLGDEEYFEVPEVKTLLRFKCVSKPWGSLIDDPDFAKLHLNQSLKTNTNIKLFLDNCTEIDEKAYLVDFDSLCNLVQLPRPFRSEANNYRSRIFGSQNGLLAVYHEEAGIALWNPSTRKCHYLPPLSDDLTKDLQVIPSFGINNDIILGFGYDVTNNDYKVVKMLRHKTRNRFQVMVYSLKTNSWKKIKDCPYDIPYNYNDGAHLNGSLHWEGGELGDQSCYGDLIFGLHLGDEEYFKVPECDTQVRDFDYKNVGVLGECLCVFRDGSTGWVADNVALWVMKEYGVKESWKQLIYLSRDEWGMMINIFHTRAVGYSKSGDKILLDDNGFKPVWCNLETKTGETLYIPGAPERVSTRIYVESLVSVN</sequence>
<dbReference type="Proteomes" id="UP000187203">
    <property type="component" value="Unassembled WGS sequence"/>
</dbReference>
<protein>
    <recommendedName>
        <fullName evidence="1">F-box domain-containing protein</fullName>
    </recommendedName>
</protein>
<dbReference type="PROSITE" id="PS50181">
    <property type="entry name" value="FBOX"/>
    <property type="match status" value="1"/>
</dbReference>
<dbReference type="InterPro" id="IPR050796">
    <property type="entry name" value="SCF_F-box_component"/>
</dbReference>
<dbReference type="CDD" id="cd22157">
    <property type="entry name" value="F-box_AtFBW1-like"/>
    <property type="match status" value="1"/>
</dbReference>
<dbReference type="Gene3D" id="1.20.1280.50">
    <property type="match status" value="1"/>
</dbReference>
<reference evidence="3" key="1">
    <citation type="submission" date="2013-09" db="EMBL/GenBank/DDBJ databases">
        <title>Corchorus olitorius genome sequencing.</title>
        <authorList>
            <person name="Alam M."/>
            <person name="Haque M.S."/>
            <person name="Islam M.S."/>
            <person name="Emdad E.M."/>
            <person name="Islam M.M."/>
            <person name="Ahmed B."/>
            <person name="Halim A."/>
            <person name="Hossen Q.M.M."/>
            <person name="Hossain M.Z."/>
            <person name="Ahmed R."/>
            <person name="Khan M.M."/>
            <person name="Islam R."/>
            <person name="Rashid M.M."/>
            <person name="Khan S.A."/>
            <person name="Rahman M.S."/>
            <person name="Alam M."/>
            <person name="Yahiya A.S."/>
            <person name="Khan M.S."/>
            <person name="Azam M.S."/>
            <person name="Haque T."/>
            <person name="Lashkar M.Z.H."/>
            <person name="Akhand A.I."/>
            <person name="Morshed G."/>
            <person name="Roy S."/>
            <person name="Uddin K.S."/>
            <person name="Rabeya T."/>
            <person name="Hossain A.S."/>
            <person name="Chowdhury A."/>
            <person name="Snigdha A.R."/>
            <person name="Mortoza M.S."/>
            <person name="Matin S.A."/>
            <person name="Hoque S.M.E."/>
            <person name="Islam M.K."/>
            <person name="Roy D.K."/>
            <person name="Haider R."/>
            <person name="Moosa M.M."/>
            <person name="Elias S.M."/>
            <person name="Hasan A.M."/>
            <person name="Jahan S."/>
            <person name="Shafiuddin M."/>
            <person name="Mahmood N."/>
            <person name="Shommy N.S."/>
        </authorList>
    </citation>
    <scope>NUCLEOTIDE SEQUENCE [LARGE SCALE GENOMIC DNA]</scope>
    <source>
        <strain evidence="3">cv. O-4</strain>
    </source>
</reference>
<dbReference type="Pfam" id="PF07734">
    <property type="entry name" value="FBA_1"/>
    <property type="match status" value="1"/>
</dbReference>
<evidence type="ECO:0000259" key="1">
    <source>
        <dbReference type="PROSITE" id="PS50181"/>
    </source>
</evidence>
<dbReference type="NCBIfam" id="TIGR01640">
    <property type="entry name" value="F_box_assoc_1"/>
    <property type="match status" value="2"/>
</dbReference>
<dbReference type="InterPro" id="IPR011043">
    <property type="entry name" value="Gal_Oxase/kelch_b-propeller"/>
</dbReference>